<evidence type="ECO:0000313" key="3">
    <source>
        <dbReference type="Proteomes" id="UP000799753"/>
    </source>
</evidence>
<organism evidence="2 3">
    <name type="scientific">Massarina eburnea CBS 473.64</name>
    <dbReference type="NCBI Taxonomy" id="1395130"/>
    <lineage>
        <taxon>Eukaryota</taxon>
        <taxon>Fungi</taxon>
        <taxon>Dikarya</taxon>
        <taxon>Ascomycota</taxon>
        <taxon>Pezizomycotina</taxon>
        <taxon>Dothideomycetes</taxon>
        <taxon>Pleosporomycetidae</taxon>
        <taxon>Pleosporales</taxon>
        <taxon>Massarineae</taxon>
        <taxon>Massarinaceae</taxon>
        <taxon>Massarina</taxon>
    </lineage>
</organism>
<keyword evidence="3" id="KW-1185">Reference proteome</keyword>
<name>A0A6A6S8C8_9PLEO</name>
<dbReference type="AlphaFoldDB" id="A0A6A6S8C8"/>
<sequence>MPSNKPPTGPSYNPSWTTSNNKSTYDNPTSPRRTPHNPWTPRNRESDIQHAMQGSIYQTRQPPSPSSYTPSRRDISRHTSHSPSTAYTKSANWDTRTNTPATEYSGYEHSGSRYDGYAGEYRSDRLRAEAKDFVPGRRGWYGDSVLRGEAMSFYKGRLDGHYERRKGEWEGDEFFEEGKY</sequence>
<protein>
    <submittedName>
        <fullName evidence="2">Uncharacterized protein</fullName>
    </submittedName>
</protein>
<dbReference type="Proteomes" id="UP000799753">
    <property type="component" value="Unassembled WGS sequence"/>
</dbReference>
<dbReference type="OrthoDB" id="10640889at2759"/>
<feature type="region of interest" description="Disordered" evidence="1">
    <location>
        <begin position="1"/>
        <end position="114"/>
    </location>
</feature>
<accession>A0A6A6S8C8</accession>
<dbReference type="EMBL" id="MU006779">
    <property type="protein sequence ID" value="KAF2643945.1"/>
    <property type="molecule type" value="Genomic_DNA"/>
</dbReference>
<feature type="compositionally biased region" description="Low complexity" evidence="1">
    <location>
        <begin position="57"/>
        <end position="70"/>
    </location>
</feature>
<reference evidence="2" key="1">
    <citation type="journal article" date="2020" name="Stud. Mycol.">
        <title>101 Dothideomycetes genomes: a test case for predicting lifestyles and emergence of pathogens.</title>
        <authorList>
            <person name="Haridas S."/>
            <person name="Albert R."/>
            <person name="Binder M."/>
            <person name="Bloem J."/>
            <person name="Labutti K."/>
            <person name="Salamov A."/>
            <person name="Andreopoulos B."/>
            <person name="Baker S."/>
            <person name="Barry K."/>
            <person name="Bills G."/>
            <person name="Bluhm B."/>
            <person name="Cannon C."/>
            <person name="Castanera R."/>
            <person name="Culley D."/>
            <person name="Daum C."/>
            <person name="Ezra D."/>
            <person name="Gonzalez J."/>
            <person name="Henrissat B."/>
            <person name="Kuo A."/>
            <person name="Liang C."/>
            <person name="Lipzen A."/>
            <person name="Lutzoni F."/>
            <person name="Magnuson J."/>
            <person name="Mondo S."/>
            <person name="Nolan M."/>
            <person name="Ohm R."/>
            <person name="Pangilinan J."/>
            <person name="Park H.-J."/>
            <person name="Ramirez L."/>
            <person name="Alfaro M."/>
            <person name="Sun H."/>
            <person name="Tritt A."/>
            <person name="Yoshinaga Y."/>
            <person name="Zwiers L.-H."/>
            <person name="Turgeon B."/>
            <person name="Goodwin S."/>
            <person name="Spatafora J."/>
            <person name="Crous P."/>
            <person name="Grigoriev I."/>
        </authorList>
    </citation>
    <scope>NUCLEOTIDE SEQUENCE</scope>
    <source>
        <strain evidence="2">CBS 473.64</strain>
    </source>
</reference>
<evidence type="ECO:0000313" key="2">
    <source>
        <dbReference type="EMBL" id="KAF2643945.1"/>
    </source>
</evidence>
<feature type="compositionally biased region" description="Polar residues" evidence="1">
    <location>
        <begin position="10"/>
        <end position="32"/>
    </location>
</feature>
<feature type="compositionally biased region" description="Polar residues" evidence="1">
    <location>
        <begin position="81"/>
        <end position="102"/>
    </location>
</feature>
<proteinExistence type="predicted"/>
<gene>
    <name evidence="2" type="ORF">P280DRAFT_477381</name>
</gene>
<evidence type="ECO:0000256" key="1">
    <source>
        <dbReference type="SAM" id="MobiDB-lite"/>
    </source>
</evidence>